<feature type="signal peptide" evidence="2">
    <location>
        <begin position="1"/>
        <end position="19"/>
    </location>
</feature>
<gene>
    <name evidence="3" type="ORF">HMPREF1544_10433</name>
</gene>
<reference evidence="4" key="1">
    <citation type="submission" date="2013-05" db="EMBL/GenBank/DDBJ databases">
        <title>The Genome sequence of Mucor circinelloides f. circinelloides 1006PhL.</title>
        <authorList>
            <consortium name="The Broad Institute Genomics Platform"/>
            <person name="Cuomo C."/>
            <person name="Earl A."/>
            <person name="Findley K."/>
            <person name="Lee S.C."/>
            <person name="Walker B."/>
            <person name="Young S."/>
            <person name="Zeng Q."/>
            <person name="Gargeya S."/>
            <person name="Fitzgerald M."/>
            <person name="Haas B."/>
            <person name="Abouelleil A."/>
            <person name="Allen A.W."/>
            <person name="Alvarado L."/>
            <person name="Arachchi H.M."/>
            <person name="Berlin A.M."/>
            <person name="Chapman S.B."/>
            <person name="Gainer-Dewar J."/>
            <person name="Goldberg J."/>
            <person name="Griggs A."/>
            <person name="Gujja S."/>
            <person name="Hansen M."/>
            <person name="Howarth C."/>
            <person name="Imamovic A."/>
            <person name="Ireland A."/>
            <person name="Larimer J."/>
            <person name="McCowan C."/>
            <person name="Murphy C."/>
            <person name="Pearson M."/>
            <person name="Poon T.W."/>
            <person name="Priest M."/>
            <person name="Roberts A."/>
            <person name="Saif S."/>
            <person name="Shea T."/>
            <person name="Sisk P."/>
            <person name="Sykes S."/>
            <person name="Wortman J."/>
            <person name="Nusbaum C."/>
            <person name="Birren B."/>
        </authorList>
    </citation>
    <scope>NUCLEOTIDE SEQUENCE [LARGE SCALE GENOMIC DNA]</scope>
    <source>
        <strain evidence="4">1006PhL</strain>
    </source>
</reference>
<protein>
    <submittedName>
        <fullName evidence="3">Uncharacterized protein</fullName>
    </submittedName>
</protein>
<dbReference type="OrthoDB" id="2273072at2759"/>
<feature type="compositionally biased region" description="Acidic residues" evidence="1">
    <location>
        <begin position="70"/>
        <end position="111"/>
    </location>
</feature>
<organism evidence="3 4">
    <name type="scientific">Mucor circinelloides f. circinelloides (strain 1006PhL)</name>
    <name type="common">Mucormycosis agent</name>
    <name type="synonym">Calyptromyces circinelloides</name>
    <dbReference type="NCBI Taxonomy" id="1220926"/>
    <lineage>
        <taxon>Eukaryota</taxon>
        <taxon>Fungi</taxon>
        <taxon>Fungi incertae sedis</taxon>
        <taxon>Mucoromycota</taxon>
        <taxon>Mucoromycotina</taxon>
        <taxon>Mucoromycetes</taxon>
        <taxon>Mucorales</taxon>
        <taxon>Mucorineae</taxon>
        <taxon>Mucoraceae</taxon>
        <taxon>Mucor</taxon>
    </lineage>
</organism>
<keyword evidence="2" id="KW-0732">Signal</keyword>
<evidence type="ECO:0000313" key="4">
    <source>
        <dbReference type="Proteomes" id="UP000014254"/>
    </source>
</evidence>
<name>S2IZT8_MUCC1</name>
<keyword evidence="4" id="KW-1185">Reference proteome</keyword>
<dbReference type="InParanoid" id="S2IZT8"/>
<dbReference type="Proteomes" id="UP000014254">
    <property type="component" value="Unassembled WGS sequence"/>
</dbReference>
<feature type="region of interest" description="Disordered" evidence="1">
    <location>
        <begin position="63"/>
        <end position="111"/>
    </location>
</feature>
<evidence type="ECO:0000313" key="3">
    <source>
        <dbReference type="EMBL" id="EPB82819.1"/>
    </source>
</evidence>
<dbReference type="EMBL" id="KE124097">
    <property type="protein sequence ID" value="EPB82819.1"/>
    <property type="molecule type" value="Genomic_DNA"/>
</dbReference>
<evidence type="ECO:0000256" key="2">
    <source>
        <dbReference type="SAM" id="SignalP"/>
    </source>
</evidence>
<evidence type="ECO:0000256" key="1">
    <source>
        <dbReference type="SAM" id="MobiDB-lite"/>
    </source>
</evidence>
<feature type="chain" id="PRO_5004508805" evidence="2">
    <location>
        <begin position="20"/>
        <end position="218"/>
    </location>
</feature>
<sequence>MRFAFVFIGLSTLAVLANGQQQQDNTAQPNEIVSDQEVLFPASMLNNAQLQSIEAQLQQPVSPIPTIPQDAEDKDTGDLDQSDDNDEDDEGDGEYDDDDEEDDDEAEEEADWVNAADESLTKDLVQKQNHILTTSWSVSGSSSYPIVIDTDFVFNPITLAPESSRTGATTTATATPAVRNKKKVRPASSANSSNILTTWLMAVPFSLLSANYLFSLHV</sequence>
<dbReference type="AlphaFoldDB" id="S2IZT8"/>
<proteinExistence type="predicted"/>
<accession>S2IZT8</accession>
<dbReference type="VEuPathDB" id="FungiDB:HMPREF1544_10433"/>